<feature type="active site" description="Nucleophile" evidence="2">
    <location>
        <position position="294"/>
    </location>
</feature>
<dbReference type="FunFam" id="3.60.20.30:FF:000004">
    <property type="entry name" value="Putative threonine aspartase isoform A"/>
    <property type="match status" value="1"/>
</dbReference>
<gene>
    <name evidence="4" type="primary">At4g00590_4</name>
    <name evidence="4" type="ORF">g.112443</name>
</gene>
<dbReference type="Pfam" id="PF01112">
    <property type="entry name" value="Asparaginase_2"/>
    <property type="match status" value="1"/>
</dbReference>
<feature type="non-terminal residue" evidence="4">
    <location>
        <position position="1"/>
    </location>
</feature>
<proteinExistence type="predicted"/>
<dbReference type="EMBL" id="GDJX01012941">
    <property type="protein sequence ID" value="JAT54995.1"/>
    <property type="molecule type" value="Transcribed_RNA"/>
</dbReference>
<comment type="subunit">
    <text evidence="1">Heterotetramer of two alpha and two beta chains arranged as a dimer of alpha/beta heterodimers.</text>
</comment>
<dbReference type="SUPFAM" id="SSF56235">
    <property type="entry name" value="N-terminal nucleophile aminohydrolases (Ntn hydrolases)"/>
    <property type="match status" value="1"/>
</dbReference>
<protein>
    <submittedName>
        <fullName evidence="4">Putative isoaspartyl peptidase/L-asparaginase 4</fullName>
    </submittedName>
</protein>
<evidence type="ECO:0000313" key="4">
    <source>
        <dbReference type="EMBL" id="JAT54995.1"/>
    </source>
</evidence>
<dbReference type="InterPro" id="IPR029055">
    <property type="entry name" value="Ntn_hydrolases_N"/>
</dbReference>
<dbReference type="InterPro" id="IPR037464">
    <property type="entry name" value="Taspase1"/>
</dbReference>
<dbReference type="InterPro" id="IPR000246">
    <property type="entry name" value="Peptidase_T2"/>
</dbReference>
<dbReference type="GO" id="GO:0005737">
    <property type="term" value="C:cytoplasm"/>
    <property type="evidence" value="ECO:0007669"/>
    <property type="project" value="TreeGrafter"/>
</dbReference>
<reference evidence="4" key="1">
    <citation type="submission" date="2015-07" db="EMBL/GenBank/DDBJ databases">
        <title>Transcriptome Assembly of Anthurium amnicola.</title>
        <authorList>
            <person name="Suzuki J."/>
        </authorList>
    </citation>
    <scope>NUCLEOTIDE SEQUENCE</scope>
</reference>
<feature type="site" description="Cleavage; by autolysis" evidence="3">
    <location>
        <begin position="293"/>
        <end position="294"/>
    </location>
</feature>
<dbReference type="PANTHER" id="PTHR10188">
    <property type="entry name" value="L-ASPARAGINASE"/>
    <property type="match status" value="1"/>
</dbReference>
<accession>A0A1D1YK49</accession>
<dbReference type="CDD" id="cd04514">
    <property type="entry name" value="Taspase1_like"/>
    <property type="match status" value="1"/>
</dbReference>
<evidence type="ECO:0000256" key="1">
    <source>
        <dbReference type="ARBA" id="ARBA00011601"/>
    </source>
</evidence>
<evidence type="ECO:0000256" key="2">
    <source>
        <dbReference type="PIRSR" id="PIRSR600246-1"/>
    </source>
</evidence>
<evidence type="ECO:0000256" key="3">
    <source>
        <dbReference type="PIRSR" id="PIRSR600246-3"/>
    </source>
</evidence>
<name>A0A1D1YK49_9ARAE</name>
<dbReference type="AlphaFoldDB" id="A0A1D1YK49"/>
<organism evidence="4">
    <name type="scientific">Anthurium amnicola</name>
    <dbReference type="NCBI Taxonomy" id="1678845"/>
    <lineage>
        <taxon>Eukaryota</taxon>
        <taxon>Viridiplantae</taxon>
        <taxon>Streptophyta</taxon>
        <taxon>Embryophyta</taxon>
        <taxon>Tracheophyta</taxon>
        <taxon>Spermatophyta</taxon>
        <taxon>Magnoliopsida</taxon>
        <taxon>Liliopsida</taxon>
        <taxon>Araceae</taxon>
        <taxon>Pothoideae</taxon>
        <taxon>Potheae</taxon>
        <taxon>Anthurium</taxon>
    </lineage>
</organism>
<dbReference type="GO" id="GO:0004298">
    <property type="term" value="F:threonine-type endopeptidase activity"/>
    <property type="evidence" value="ECO:0007669"/>
    <property type="project" value="InterPro"/>
</dbReference>
<dbReference type="GO" id="GO:0051604">
    <property type="term" value="P:protein maturation"/>
    <property type="evidence" value="ECO:0007669"/>
    <property type="project" value="TreeGrafter"/>
</dbReference>
<dbReference type="Gene3D" id="3.60.20.30">
    <property type="entry name" value="(Glycosyl)asparaginase"/>
    <property type="match status" value="1"/>
</dbReference>
<sequence length="475" mass="49889">GSPVTHHSASTATTTGLRGDVQEKCRRRISTSYVPVDCRLPPSPLQGLGESDKKMAGEEGRNPKFFVAVHVGAGFHARASEKAFRKAMKRACLAAASVLREDFGGCVDAVSAAIQVLEDDPITNAGRGSNLTEDGHVECDASIMDGFSGTSGAVGAVPGVQNAIKIATCLLKEQLMGSSLLGRLPPMFLVGEGAREWGKSKGICLSGTVSEAELQLITERAKAQWLTYKRMLADAKEKNGLVNVEPSLDPRASEMLQVRSDREARPHDTAKEVLALAEQQCPEGSHEDSYIMDTVGAICIDSHGHLASGASSGGIALKVDGRVGLAAMYGAGCWASSKNPFGASYIVGCCASGSGEYLMKGFAARECCVSSSVSHAGPASACTKVLRSVVMGNNQQSQDTGAGVLLVQADSKKIFGNQSELKSVELIAAYSSLSFGIGYFASSMDQPKTLILRTDRRGGNSDINHYGTCVDLTTI</sequence>
<dbReference type="PANTHER" id="PTHR10188:SF8">
    <property type="entry name" value="THREONINE ASPARTASE 1"/>
    <property type="match status" value="1"/>
</dbReference>